<feature type="compositionally biased region" description="Acidic residues" evidence="1">
    <location>
        <begin position="9"/>
        <end position="33"/>
    </location>
</feature>
<evidence type="ECO:0000313" key="2">
    <source>
        <dbReference type="EMBL" id="GGY78939.1"/>
    </source>
</evidence>
<comment type="caution">
    <text evidence="2">The sequence shown here is derived from an EMBL/GenBank/DDBJ whole genome shotgun (WGS) entry which is preliminary data.</text>
</comment>
<reference evidence="3" key="1">
    <citation type="journal article" date="2019" name="Int. J. Syst. Evol. Microbiol.">
        <title>The Global Catalogue of Microorganisms (GCM) 10K type strain sequencing project: providing services to taxonomists for standard genome sequencing and annotation.</title>
        <authorList>
            <consortium name="The Broad Institute Genomics Platform"/>
            <consortium name="The Broad Institute Genome Sequencing Center for Infectious Disease"/>
            <person name="Wu L."/>
            <person name="Ma J."/>
        </authorList>
    </citation>
    <scope>NUCLEOTIDE SEQUENCE [LARGE SCALE GENOMIC DNA]</scope>
    <source>
        <strain evidence="3">KCTC 32239</strain>
    </source>
</reference>
<organism evidence="2 3">
    <name type="scientific">Cellvibrio zantedeschiae</name>
    <dbReference type="NCBI Taxonomy" id="1237077"/>
    <lineage>
        <taxon>Bacteria</taxon>
        <taxon>Pseudomonadati</taxon>
        <taxon>Pseudomonadota</taxon>
        <taxon>Gammaproteobacteria</taxon>
        <taxon>Cellvibrionales</taxon>
        <taxon>Cellvibrionaceae</taxon>
        <taxon>Cellvibrio</taxon>
    </lineage>
</organism>
<name>A0ABQ3B434_9GAMM</name>
<feature type="region of interest" description="Disordered" evidence="1">
    <location>
        <begin position="1"/>
        <end position="91"/>
    </location>
</feature>
<gene>
    <name evidence="2" type="ORF">GCM10011613_24640</name>
</gene>
<protein>
    <recommendedName>
        <fullName evidence="4">Serine kinase/phosphatase</fullName>
    </recommendedName>
</protein>
<dbReference type="RefSeq" id="WP_189419031.1">
    <property type="nucleotide sequence ID" value="NZ_BMYZ01000002.1"/>
</dbReference>
<keyword evidence="3" id="KW-1185">Reference proteome</keyword>
<accession>A0ABQ3B434</accession>
<proteinExistence type="predicted"/>
<feature type="compositionally biased region" description="Acidic residues" evidence="1">
    <location>
        <begin position="43"/>
        <end position="71"/>
    </location>
</feature>
<dbReference type="Proteomes" id="UP000619761">
    <property type="component" value="Unassembled WGS sequence"/>
</dbReference>
<sequence>MKSQKDIPEEPFDPDSEPPVESDELDFSTDEEQSFNQLSPELDSTETEIINEDDTQPIDMSDDLEPEDLINEDGACSPREPSADLPADEDLTIVDADEIGAGYGLDEAELAHVKPLDGKPLDGKPEP</sequence>
<evidence type="ECO:0000256" key="1">
    <source>
        <dbReference type="SAM" id="MobiDB-lite"/>
    </source>
</evidence>
<evidence type="ECO:0000313" key="3">
    <source>
        <dbReference type="Proteomes" id="UP000619761"/>
    </source>
</evidence>
<dbReference type="EMBL" id="BMYZ01000002">
    <property type="protein sequence ID" value="GGY78939.1"/>
    <property type="molecule type" value="Genomic_DNA"/>
</dbReference>
<evidence type="ECO:0008006" key="4">
    <source>
        <dbReference type="Google" id="ProtNLM"/>
    </source>
</evidence>